<feature type="transmembrane region" description="Helical" evidence="8">
    <location>
        <begin position="67"/>
        <end position="87"/>
    </location>
</feature>
<feature type="transmembrane region" description="Helical" evidence="8">
    <location>
        <begin position="107"/>
        <end position="126"/>
    </location>
</feature>
<dbReference type="Pfam" id="PF02109">
    <property type="entry name" value="DAD"/>
    <property type="match status" value="1"/>
</dbReference>
<evidence type="ECO:0000313" key="9">
    <source>
        <dbReference type="EMBL" id="PWN29209.1"/>
    </source>
</evidence>
<dbReference type="AlphaFoldDB" id="A0A316UVA1"/>
<dbReference type="EMBL" id="KZ819664">
    <property type="protein sequence ID" value="PWN29209.1"/>
    <property type="molecule type" value="Genomic_DNA"/>
</dbReference>
<dbReference type="GO" id="GO:0006487">
    <property type="term" value="P:protein N-linked glycosylation"/>
    <property type="evidence" value="ECO:0007669"/>
    <property type="project" value="TreeGrafter"/>
</dbReference>
<comment type="subcellular location">
    <subcellularLocation>
        <location evidence="1 8">Endoplasmic reticulum membrane</location>
        <topology evidence="1 8">Multi-pass membrane protein</topology>
    </subcellularLocation>
</comment>
<keyword evidence="10" id="KW-1185">Reference proteome</keyword>
<comment type="function">
    <text evidence="8">Subunit of the oligosaccharyl transferase (OST) complex that catalyzes the initial transfer of a defined glycan (Glc(3)Man(9)GlcNAc(2) in eukaryotes) from the lipid carrier dolichol-pyrophosphate to an asparagine residue within an Asn-X-Ser/Thr consensus motif in nascent polypeptide chains, the first step in protein N-glycosylation. N-glycosylation occurs cotranslationally and the complex associates with the Sec61 complex at the channel-forming translocon complex that mediates protein translocation across the endoplasmic reticulum (ER). All subunits are required for a maximal enzyme activity.</text>
</comment>
<keyword evidence="7 8" id="KW-0472">Membrane</keyword>
<name>A0A316UVA1_9BASI</name>
<evidence type="ECO:0000256" key="3">
    <source>
        <dbReference type="ARBA" id="ARBA00009386"/>
    </source>
</evidence>
<proteinExistence type="inferred from homology"/>
<organism evidence="9 10">
    <name type="scientific">Jaminaea rosea</name>
    <dbReference type="NCBI Taxonomy" id="1569628"/>
    <lineage>
        <taxon>Eukaryota</taxon>
        <taxon>Fungi</taxon>
        <taxon>Dikarya</taxon>
        <taxon>Basidiomycota</taxon>
        <taxon>Ustilaginomycotina</taxon>
        <taxon>Exobasidiomycetes</taxon>
        <taxon>Microstromatales</taxon>
        <taxon>Microstromatales incertae sedis</taxon>
        <taxon>Jaminaea</taxon>
    </lineage>
</organism>
<keyword evidence="6 8" id="KW-1133">Transmembrane helix</keyword>
<keyword evidence="4 8" id="KW-0812">Transmembrane</keyword>
<dbReference type="RefSeq" id="XP_025363821.1">
    <property type="nucleotide sequence ID" value="XM_025505759.1"/>
</dbReference>
<gene>
    <name evidence="9" type="ORF">BDZ90DRAFT_231191</name>
</gene>
<keyword evidence="5 8" id="KW-0256">Endoplasmic reticulum</keyword>
<evidence type="ECO:0000256" key="7">
    <source>
        <dbReference type="ARBA" id="ARBA00023136"/>
    </source>
</evidence>
<comment type="pathway">
    <text evidence="2 8">Protein modification; protein glycosylation.</text>
</comment>
<protein>
    <recommendedName>
        <fullName evidence="8">Dolichyl-diphosphooligosaccharide--protein glycosyltransferase subunit OST2</fullName>
        <shortName evidence="8">Oligosaccharyl transferase subunit OST2</shortName>
    </recommendedName>
</protein>
<feature type="transmembrane region" description="Helical" evidence="8">
    <location>
        <begin position="40"/>
        <end position="61"/>
    </location>
</feature>
<evidence type="ECO:0000256" key="2">
    <source>
        <dbReference type="ARBA" id="ARBA00004922"/>
    </source>
</evidence>
<dbReference type="STRING" id="1569628.A0A316UVA1"/>
<evidence type="ECO:0000256" key="6">
    <source>
        <dbReference type="ARBA" id="ARBA00022989"/>
    </source>
</evidence>
<dbReference type="PANTHER" id="PTHR10705">
    <property type="entry name" value="DOLICHYL-DIPHOSPHOOLIGOSACCHARIDE--PROTEIN GLYCOSYLTRANSFERASE SUBUNIT DAD1"/>
    <property type="match status" value="1"/>
</dbReference>
<evidence type="ECO:0000313" key="10">
    <source>
        <dbReference type="Proteomes" id="UP000245884"/>
    </source>
</evidence>
<comment type="similarity">
    <text evidence="3 8">Belongs to the DAD/OST2 family.</text>
</comment>
<dbReference type="OrthoDB" id="445566at2759"/>
<dbReference type="InterPro" id="IPR003038">
    <property type="entry name" value="DAD/Ost2"/>
</dbReference>
<evidence type="ECO:0000256" key="4">
    <source>
        <dbReference type="ARBA" id="ARBA00022692"/>
    </source>
</evidence>
<dbReference type="PIRSF" id="PIRSF005588">
    <property type="entry name" value="DAD"/>
    <property type="match status" value="1"/>
</dbReference>
<dbReference type="GeneID" id="37027582"/>
<evidence type="ECO:0000256" key="8">
    <source>
        <dbReference type="RuleBase" id="RU361136"/>
    </source>
</evidence>
<evidence type="ECO:0000256" key="5">
    <source>
        <dbReference type="ARBA" id="ARBA00022824"/>
    </source>
</evidence>
<dbReference type="GO" id="GO:0008250">
    <property type="term" value="C:oligosaccharyltransferase complex"/>
    <property type="evidence" value="ECO:0007669"/>
    <property type="project" value="InterPro"/>
</dbReference>
<reference evidence="9 10" key="1">
    <citation type="journal article" date="2018" name="Mol. Biol. Evol.">
        <title>Broad Genomic Sampling Reveals a Smut Pathogenic Ancestry of the Fungal Clade Ustilaginomycotina.</title>
        <authorList>
            <person name="Kijpornyongpan T."/>
            <person name="Mondo S.J."/>
            <person name="Barry K."/>
            <person name="Sandor L."/>
            <person name="Lee J."/>
            <person name="Lipzen A."/>
            <person name="Pangilinan J."/>
            <person name="LaButti K."/>
            <person name="Hainaut M."/>
            <person name="Henrissat B."/>
            <person name="Grigoriev I.V."/>
            <person name="Spatafora J.W."/>
            <person name="Aime M.C."/>
        </authorList>
    </citation>
    <scope>NUCLEOTIDE SEQUENCE [LARGE SCALE GENOMIC DNA]</scope>
    <source>
        <strain evidence="9 10">MCA 5214</strain>
    </source>
</reference>
<sequence length="127" mass="13890">MSRRATPSKAGGGGNQAIPSDVVSSLYSSYRQSTPLRHKIIDAFLVFNMIAGILIFAHGILVTTFPFDSWIASFASTAGQFVLLAALRIQTTQANAADFPKVTQERAFADFLFASVILHFFVLNYLQ</sequence>
<accession>A0A316UVA1</accession>
<dbReference type="PANTHER" id="PTHR10705:SF0">
    <property type="entry name" value="DOLICHYL-DIPHOSPHOOLIGOSACCHARIDE--PROTEIN GLYCOSYLTRANSFERASE SUBUNIT DAD1"/>
    <property type="match status" value="1"/>
</dbReference>
<comment type="subunit">
    <text evidence="8">Component of the oligosaccharyltransferase (OST) complex.</text>
</comment>
<evidence type="ECO:0000256" key="1">
    <source>
        <dbReference type="ARBA" id="ARBA00004477"/>
    </source>
</evidence>
<dbReference type="UniPathway" id="UPA00378"/>
<dbReference type="Proteomes" id="UP000245884">
    <property type="component" value="Unassembled WGS sequence"/>
</dbReference>